<dbReference type="EMBL" id="CAWUPB010001176">
    <property type="protein sequence ID" value="CAK7349743.1"/>
    <property type="molecule type" value="Genomic_DNA"/>
</dbReference>
<feature type="region of interest" description="Disordered" evidence="1">
    <location>
        <begin position="224"/>
        <end position="253"/>
    </location>
</feature>
<feature type="compositionally biased region" description="Polar residues" evidence="1">
    <location>
        <begin position="235"/>
        <end position="246"/>
    </location>
</feature>
<sequence length="253" mass="28185">MHNKNEAYQLSPAHRTGERRTRKLAFYPQKTSVKAQTLIHSLTNPPQFMSLFIANGNGGGGRIIYTNPTRHHLHTHTPYRPHILFPLRRSPQDHLHIVSASNKKLSSSSRIGKFDSKNKRSSTTTKEQEEVKRDGGGGVENVSGEVENVSTSVGENYDGYFLPELPGNEPDFWEGPQWDGLGFFVQYMWAFGILFALVACGIAVLTYNGGATDFKETPAYKESIQSRDLLEEPEASNSDVFDSNPTEVAPSLE</sequence>
<protein>
    <submittedName>
        <fullName evidence="3">Uncharacterized protein</fullName>
    </submittedName>
</protein>
<evidence type="ECO:0000313" key="3">
    <source>
        <dbReference type="EMBL" id="CAK7349743.1"/>
    </source>
</evidence>
<reference evidence="3 4" key="1">
    <citation type="submission" date="2024-01" db="EMBL/GenBank/DDBJ databases">
        <authorList>
            <person name="Waweru B."/>
        </authorList>
    </citation>
    <scope>NUCLEOTIDE SEQUENCE [LARGE SCALE GENOMIC DNA]</scope>
</reference>
<evidence type="ECO:0000313" key="4">
    <source>
        <dbReference type="Proteomes" id="UP001314170"/>
    </source>
</evidence>
<dbReference type="PANTHER" id="PTHR36004:SF1">
    <property type="entry name" value="AT-RICH INTERACTIVE DOMAIN PROTEIN"/>
    <property type="match status" value="1"/>
</dbReference>
<accession>A0AAV1SHJ9</accession>
<comment type="caution">
    <text evidence="3">The sequence shown here is derived from an EMBL/GenBank/DDBJ whole genome shotgun (WGS) entry which is preliminary data.</text>
</comment>
<keyword evidence="2" id="KW-0472">Membrane</keyword>
<keyword evidence="2" id="KW-1133">Transmembrane helix</keyword>
<name>A0AAV1SHJ9_9ROSI</name>
<feature type="transmembrane region" description="Helical" evidence="2">
    <location>
        <begin position="187"/>
        <end position="207"/>
    </location>
</feature>
<dbReference type="AlphaFoldDB" id="A0AAV1SHJ9"/>
<dbReference type="Proteomes" id="UP001314170">
    <property type="component" value="Unassembled WGS sequence"/>
</dbReference>
<gene>
    <name evidence="3" type="ORF">DCAF_LOCUS22463</name>
</gene>
<dbReference type="PANTHER" id="PTHR36004">
    <property type="entry name" value="AT-RICH INTERACTIVE DOMAIN PROTEIN"/>
    <property type="match status" value="1"/>
</dbReference>
<proteinExistence type="predicted"/>
<keyword evidence="4" id="KW-1185">Reference proteome</keyword>
<organism evidence="3 4">
    <name type="scientific">Dovyalis caffra</name>
    <dbReference type="NCBI Taxonomy" id="77055"/>
    <lineage>
        <taxon>Eukaryota</taxon>
        <taxon>Viridiplantae</taxon>
        <taxon>Streptophyta</taxon>
        <taxon>Embryophyta</taxon>
        <taxon>Tracheophyta</taxon>
        <taxon>Spermatophyta</taxon>
        <taxon>Magnoliopsida</taxon>
        <taxon>eudicotyledons</taxon>
        <taxon>Gunneridae</taxon>
        <taxon>Pentapetalae</taxon>
        <taxon>rosids</taxon>
        <taxon>fabids</taxon>
        <taxon>Malpighiales</taxon>
        <taxon>Salicaceae</taxon>
        <taxon>Flacourtieae</taxon>
        <taxon>Dovyalis</taxon>
    </lineage>
</organism>
<feature type="region of interest" description="Disordered" evidence="1">
    <location>
        <begin position="108"/>
        <end position="145"/>
    </location>
</feature>
<keyword evidence="2" id="KW-0812">Transmembrane</keyword>
<evidence type="ECO:0000256" key="2">
    <source>
        <dbReference type="SAM" id="Phobius"/>
    </source>
</evidence>
<feature type="compositionally biased region" description="Basic and acidic residues" evidence="1">
    <location>
        <begin position="126"/>
        <end position="135"/>
    </location>
</feature>
<evidence type="ECO:0000256" key="1">
    <source>
        <dbReference type="SAM" id="MobiDB-lite"/>
    </source>
</evidence>